<proteinExistence type="predicted"/>
<dbReference type="EMBL" id="JBIBDZ010000001">
    <property type="protein sequence ID" value="MFF5917271.1"/>
    <property type="molecule type" value="Genomic_DNA"/>
</dbReference>
<gene>
    <name evidence="2" type="ORF">ACFY8C_02825</name>
</gene>
<keyword evidence="3" id="KW-1185">Reference proteome</keyword>
<protein>
    <submittedName>
        <fullName evidence="2">Uncharacterized protein</fullName>
    </submittedName>
</protein>
<comment type="caution">
    <text evidence="2">The sequence shown here is derived from an EMBL/GenBank/DDBJ whole genome shotgun (WGS) entry which is preliminary data.</text>
</comment>
<evidence type="ECO:0000256" key="1">
    <source>
        <dbReference type="SAM" id="MobiDB-lite"/>
    </source>
</evidence>
<sequence>MTGCSPELRTLAAVSVAEQGTAHALPRSCDDGRVRGPGLRGTAARATEGDGREPAEQDTAPEDSGAEEPWIGWDARGVRQAADFPLFAPPAEWAAEVRGPQTLQPGHTYELDFADPDDSSVYRASVTFDAGQLAALPAGHVLTDRGTMTREAFEDVAREAC</sequence>
<evidence type="ECO:0000313" key="2">
    <source>
        <dbReference type="EMBL" id="MFF5917271.1"/>
    </source>
</evidence>
<name>A0ABW6XIQ6_9ACTN</name>
<evidence type="ECO:0000313" key="3">
    <source>
        <dbReference type="Proteomes" id="UP001602370"/>
    </source>
</evidence>
<dbReference type="Proteomes" id="UP001602370">
    <property type="component" value="Unassembled WGS sequence"/>
</dbReference>
<organism evidence="2 3">
    <name type="scientific">Streptomyces flavochromogenes</name>
    <dbReference type="NCBI Taxonomy" id="68199"/>
    <lineage>
        <taxon>Bacteria</taxon>
        <taxon>Bacillati</taxon>
        <taxon>Actinomycetota</taxon>
        <taxon>Actinomycetes</taxon>
        <taxon>Kitasatosporales</taxon>
        <taxon>Streptomycetaceae</taxon>
        <taxon>Streptomyces</taxon>
    </lineage>
</organism>
<reference evidence="2 3" key="1">
    <citation type="submission" date="2024-10" db="EMBL/GenBank/DDBJ databases">
        <title>The Natural Products Discovery Center: Release of the First 8490 Sequenced Strains for Exploring Actinobacteria Biosynthetic Diversity.</title>
        <authorList>
            <person name="Kalkreuter E."/>
            <person name="Kautsar S.A."/>
            <person name="Yang D."/>
            <person name="Bader C.D."/>
            <person name="Teijaro C.N."/>
            <person name="Fluegel L."/>
            <person name="Davis C.M."/>
            <person name="Simpson J.R."/>
            <person name="Lauterbach L."/>
            <person name="Steele A.D."/>
            <person name="Gui C."/>
            <person name="Meng S."/>
            <person name="Li G."/>
            <person name="Viehrig K."/>
            <person name="Ye F."/>
            <person name="Su P."/>
            <person name="Kiefer A.F."/>
            <person name="Nichols A."/>
            <person name="Cepeda A.J."/>
            <person name="Yan W."/>
            <person name="Fan B."/>
            <person name="Jiang Y."/>
            <person name="Adhikari A."/>
            <person name="Zheng C.-J."/>
            <person name="Schuster L."/>
            <person name="Cowan T.M."/>
            <person name="Smanski M.J."/>
            <person name="Chevrette M.G."/>
            <person name="De Carvalho L.P.S."/>
            <person name="Shen B."/>
        </authorList>
    </citation>
    <scope>NUCLEOTIDE SEQUENCE [LARGE SCALE GENOMIC DNA]</scope>
    <source>
        <strain evidence="2 3">NPDC012605</strain>
    </source>
</reference>
<feature type="region of interest" description="Disordered" evidence="1">
    <location>
        <begin position="20"/>
        <end position="69"/>
    </location>
</feature>
<dbReference type="RefSeq" id="WP_388304666.1">
    <property type="nucleotide sequence ID" value="NZ_JBIBDZ010000001.1"/>
</dbReference>
<accession>A0ABW6XIQ6</accession>